<dbReference type="FunFam" id="3.40.30.10:FF:000034">
    <property type="entry name" value="glutathione S-transferase 1"/>
    <property type="match status" value="1"/>
</dbReference>
<keyword evidence="5" id="KW-1185">Reference proteome</keyword>
<feature type="domain" description="GST C-terminal" evidence="4">
    <location>
        <begin position="113"/>
        <end position="239"/>
    </location>
</feature>
<gene>
    <name evidence="6" type="primary">LOC113204177</name>
</gene>
<dbReference type="RefSeq" id="XP_026275027.2">
    <property type="nucleotide sequence ID" value="XM_026419242.2"/>
</dbReference>
<accession>A0A6J1S1Y2</accession>
<dbReference type="CDD" id="cd03045">
    <property type="entry name" value="GST_N_Delta_Epsilon"/>
    <property type="match status" value="1"/>
</dbReference>
<dbReference type="SUPFAM" id="SSF47616">
    <property type="entry name" value="GST C-terminal domain-like"/>
    <property type="match status" value="1"/>
</dbReference>
<dbReference type="GeneID" id="113204177"/>
<sequence length="266" mass="29285">MPLGPRQMPASRSPVPGEPPAPVKTMAPIKVHGITGSPPVRAVLLTCKALGVDYEFHLVNTLRGDHKTPEFLKLNPLHTVPVIEDGDFVLCDSHAIVTYLADKTGSDKWYPKDAQKRAVVDQRLHFDNAILFTRVRDILEPVLYFGEPTFRSESVKDLEKALVLLDAVLGDNDFVAGSEPTVADCCCIASVSTMLGLVPRLPVPERVAAWVKRCEKTLPSYKEVNVPGVKGIAKLARNVWLRRAYGAYLGVEKRLSAALGRARTRR</sequence>
<dbReference type="InterPro" id="IPR004045">
    <property type="entry name" value="Glutathione_S-Trfase_N"/>
</dbReference>
<dbReference type="PANTHER" id="PTHR43969:SF9">
    <property type="entry name" value="GLUTATHIONE S TRANSFERASE D10, ISOFORM A-RELATED"/>
    <property type="match status" value="1"/>
</dbReference>
<evidence type="ECO:0000259" key="4">
    <source>
        <dbReference type="PROSITE" id="PS50405"/>
    </source>
</evidence>
<dbReference type="Gene3D" id="3.40.30.10">
    <property type="entry name" value="Glutaredoxin"/>
    <property type="match status" value="1"/>
</dbReference>
<dbReference type="InterPro" id="IPR040079">
    <property type="entry name" value="Glutathione_S-Trfase"/>
</dbReference>
<evidence type="ECO:0000313" key="5">
    <source>
        <dbReference type="Proteomes" id="UP000504606"/>
    </source>
</evidence>
<dbReference type="InterPro" id="IPR036249">
    <property type="entry name" value="Thioredoxin-like_sf"/>
</dbReference>
<evidence type="ECO:0000259" key="3">
    <source>
        <dbReference type="PROSITE" id="PS50404"/>
    </source>
</evidence>
<dbReference type="GO" id="GO:0006749">
    <property type="term" value="P:glutathione metabolic process"/>
    <property type="evidence" value="ECO:0007669"/>
    <property type="project" value="TreeGrafter"/>
</dbReference>
<protein>
    <submittedName>
        <fullName evidence="6">Glutathione S-transferase 1-like isoform X1</fullName>
    </submittedName>
</protein>
<dbReference type="KEGG" id="foc:113204177"/>
<dbReference type="InterPro" id="IPR010987">
    <property type="entry name" value="Glutathione-S-Trfase_C-like"/>
</dbReference>
<dbReference type="Proteomes" id="UP000504606">
    <property type="component" value="Unplaced"/>
</dbReference>
<dbReference type="SFLD" id="SFLDG01153">
    <property type="entry name" value="Main.4:_Theta-like"/>
    <property type="match status" value="1"/>
</dbReference>
<dbReference type="SFLD" id="SFLDG00358">
    <property type="entry name" value="Main_(cytGST)"/>
    <property type="match status" value="1"/>
</dbReference>
<dbReference type="FunFam" id="1.20.1050.10:FF:000007">
    <property type="entry name" value="Glutathione S-transferase 1-1"/>
    <property type="match status" value="1"/>
</dbReference>
<evidence type="ECO:0000313" key="6">
    <source>
        <dbReference type="RefSeq" id="XP_026275027.2"/>
    </source>
</evidence>
<dbReference type="OrthoDB" id="2309723at2759"/>
<dbReference type="PANTHER" id="PTHR43969">
    <property type="entry name" value="GLUTATHIONE S TRANSFERASE D10, ISOFORM A-RELATED"/>
    <property type="match status" value="1"/>
</dbReference>
<proteinExistence type="predicted"/>
<dbReference type="SUPFAM" id="SSF52833">
    <property type="entry name" value="Thioredoxin-like"/>
    <property type="match status" value="1"/>
</dbReference>
<evidence type="ECO:0000256" key="1">
    <source>
        <dbReference type="ARBA" id="ARBA00011738"/>
    </source>
</evidence>
<feature type="domain" description="GST N-terminal" evidence="3">
    <location>
        <begin position="27"/>
        <end position="108"/>
    </location>
</feature>
<dbReference type="PROSITE" id="PS50405">
    <property type="entry name" value="GST_CTER"/>
    <property type="match status" value="1"/>
</dbReference>
<dbReference type="InterPro" id="IPR036282">
    <property type="entry name" value="Glutathione-S-Trfase_C_sf"/>
</dbReference>
<dbReference type="CDD" id="cd03177">
    <property type="entry name" value="GST_C_Delta_Epsilon"/>
    <property type="match status" value="1"/>
</dbReference>
<dbReference type="GO" id="GO:0004364">
    <property type="term" value="F:glutathione transferase activity"/>
    <property type="evidence" value="ECO:0007669"/>
    <property type="project" value="TreeGrafter"/>
</dbReference>
<dbReference type="Gene3D" id="1.20.1050.10">
    <property type="match status" value="1"/>
</dbReference>
<dbReference type="PROSITE" id="PS50404">
    <property type="entry name" value="GST_NTER"/>
    <property type="match status" value="1"/>
</dbReference>
<name>A0A6J1S1Y2_FRAOC</name>
<feature type="region of interest" description="Disordered" evidence="2">
    <location>
        <begin position="1"/>
        <end position="23"/>
    </location>
</feature>
<organism evidence="5 6">
    <name type="scientific">Frankliniella occidentalis</name>
    <name type="common">Western flower thrips</name>
    <name type="synonym">Euthrips occidentalis</name>
    <dbReference type="NCBI Taxonomy" id="133901"/>
    <lineage>
        <taxon>Eukaryota</taxon>
        <taxon>Metazoa</taxon>
        <taxon>Ecdysozoa</taxon>
        <taxon>Arthropoda</taxon>
        <taxon>Hexapoda</taxon>
        <taxon>Insecta</taxon>
        <taxon>Pterygota</taxon>
        <taxon>Neoptera</taxon>
        <taxon>Paraneoptera</taxon>
        <taxon>Thysanoptera</taxon>
        <taxon>Terebrantia</taxon>
        <taxon>Thripoidea</taxon>
        <taxon>Thripidae</taxon>
        <taxon>Frankliniella</taxon>
    </lineage>
</organism>
<reference evidence="6" key="1">
    <citation type="submission" date="2025-08" db="UniProtKB">
        <authorList>
            <consortium name="RefSeq"/>
        </authorList>
    </citation>
    <scope>IDENTIFICATION</scope>
    <source>
        <tissue evidence="6">Whole organism</tissue>
    </source>
</reference>
<evidence type="ECO:0000256" key="2">
    <source>
        <dbReference type="SAM" id="MobiDB-lite"/>
    </source>
</evidence>
<dbReference type="AlphaFoldDB" id="A0A6J1S1Y2"/>
<dbReference type="Pfam" id="PF13417">
    <property type="entry name" value="GST_N_3"/>
    <property type="match status" value="1"/>
</dbReference>
<dbReference type="SFLD" id="SFLDS00019">
    <property type="entry name" value="Glutathione_Transferase_(cytos"/>
    <property type="match status" value="1"/>
</dbReference>
<comment type="subunit">
    <text evidence="1">Homodimer.</text>
</comment>